<keyword evidence="1" id="KW-0805">Transcription regulation</keyword>
<sequence length="261" mass="29644">MSLAGEERKERIVDWLNYAGKVRTSDLVAKLQVSSETIRRYLEELEHDKKLKRVYGGAIKVQYDQEEPPHLTREVAFADEKKRIARTAAQLVQDNDVVLIDDGTTTMHMLPHLLGRKNLCFITISVPALNLLMDYQNKGLLQAEAYFIGGKIQPKHFRSVGTLAEKMMQDFFVDKSFLSIDGIQAQYGISSYDAEKAMLSKRFIENAKETIVLTDHSKIGVSTFYKIADLKEMDVVVSDVPSPEEWSSELEAKNVNWIVAQ</sequence>
<keyword evidence="5" id="KW-1185">Reference proteome</keyword>
<evidence type="ECO:0000313" key="5">
    <source>
        <dbReference type="Proteomes" id="UP000269573"/>
    </source>
</evidence>
<dbReference type="Pfam" id="PF08220">
    <property type="entry name" value="HTH_DeoR"/>
    <property type="match status" value="1"/>
</dbReference>
<proteinExistence type="predicted"/>
<evidence type="ECO:0000256" key="2">
    <source>
        <dbReference type="ARBA" id="ARBA00023163"/>
    </source>
</evidence>
<dbReference type="PRINTS" id="PR00037">
    <property type="entry name" value="HTHLACR"/>
</dbReference>
<dbReference type="Gene3D" id="1.10.10.10">
    <property type="entry name" value="Winged helix-like DNA-binding domain superfamily/Winged helix DNA-binding domain"/>
    <property type="match status" value="1"/>
</dbReference>
<feature type="domain" description="HTH deoR-type" evidence="3">
    <location>
        <begin position="5"/>
        <end position="60"/>
    </location>
</feature>
<dbReference type="GO" id="GO:0003700">
    <property type="term" value="F:DNA-binding transcription factor activity"/>
    <property type="evidence" value="ECO:0007669"/>
    <property type="project" value="InterPro"/>
</dbReference>
<dbReference type="InterPro" id="IPR036388">
    <property type="entry name" value="WH-like_DNA-bd_sf"/>
</dbReference>
<dbReference type="InterPro" id="IPR050313">
    <property type="entry name" value="Carb_Metab_HTH_regulators"/>
</dbReference>
<dbReference type="InterPro" id="IPR036390">
    <property type="entry name" value="WH_DNA-bd_sf"/>
</dbReference>
<dbReference type="Pfam" id="PF00455">
    <property type="entry name" value="DeoRC"/>
    <property type="match status" value="1"/>
</dbReference>
<dbReference type="RefSeq" id="WP_122926690.1">
    <property type="nucleotide sequence ID" value="NZ_RHHU01000021.1"/>
</dbReference>
<gene>
    <name evidence="4" type="ORF">EDM59_28210</name>
</gene>
<name>A0A3M8CTW7_9BACL</name>
<protein>
    <submittedName>
        <fullName evidence="4">DeoR/GlpR transcriptional regulator</fullName>
    </submittedName>
</protein>
<dbReference type="PANTHER" id="PTHR30363:SF44">
    <property type="entry name" value="AGA OPERON TRANSCRIPTIONAL REPRESSOR-RELATED"/>
    <property type="match status" value="1"/>
</dbReference>
<dbReference type="PROSITE" id="PS51000">
    <property type="entry name" value="HTH_DEOR_2"/>
    <property type="match status" value="1"/>
</dbReference>
<dbReference type="InterPro" id="IPR001034">
    <property type="entry name" value="DeoR_HTH"/>
</dbReference>
<dbReference type="InterPro" id="IPR014036">
    <property type="entry name" value="DeoR-like_C"/>
</dbReference>
<reference evidence="4 5" key="1">
    <citation type="submission" date="2018-10" db="EMBL/GenBank/DDBJ databases">
        <title>Phylogenomics of Brevibacillus.</title>
        <authorList>
            <person name="Dunlap C."/>
        </authorList>
    </citation>
    <scope>NUCLEOTIDE SEQUENCE [LARGE SCALE GENOMIC DNA]</scope>
    <source>
        <strain evidence="4 5">JCM 15774</strain>
    </source>
</reference>
<dbReference type="Proteomes" id="UP000269573">
    <property type="component" value="Unassembled WGS sequence"/>
</dbReference>
<evidence type="ECO:0000259" key="3">
    <source>
        <dbReference type="PROSITE" id="PS51000"/>
    </source>
</evidence>
<dbReference type="PANTHER" id="PTHR30363">
    <property type="entry name" value="HTH-TYPE TRANSCRIPTIONAL REGULATOR SRLR-RELATED"/>
    <property type="match status" value="1"/>
</dbReference>
<dbReference type="EMBL" id="RHHU01000021">
    <property type="protein sequence ID" value="RNB79133.1"/>
    <property type="molecule type" value="Genomic_DNA"/>
</dbReference>
<dbReference type="Gene3D" id="3.40.50.1360">
    <property type="match status" value="1"/>
</dbReference>
<dbReference type="SMART" id="SM00420">
    <property type="entry name" value="HTH_DEOR"/>
    <property type="match status" value="1"/>
</dbReference>
<dbReference type="SUPFAM" id="SSF46785">
    <property type="entry name" value="Winged helix' DNA-binding domain"/>
    <property type="match status" value="1"/>
</dbReference>
<comment type="caution">
    <text evidence="4">The sequence shown here is derived from an EMBL/GenBank/DDBJ whole genome shotgun (WGS) entry which is preliminary data.</text>
</comment>
<evidence type="ECO:0000313" key="4">
    <source>
        <dbReference type="EMBL" id="RNB79133.1"/>
    </source>
</evidence>
<dbReference type="InterPro" id="IPR037171">
    <property type="entry name" value="NagB/RpiA_transferase-like"/>
</dbReference>
<evidence type="ECO:0000256" key="1">
    <source>
        <dbReference type="ARBA" id="ARBA00023015"/>
    </source>
</evidence>
<dbReference type="SMART" id="SM01134">
    <property type="entry name" value="DeoRC"/>
    <property type="match status" value="1"/>
</dbReference>
<keyword evidence="2" id="KW-0804">Transcription</keyword>
<organism evidence="4 5">
    <name type="scientific">Brevibacillus nitrificans</name>
    <dbReference type="NCBI Taxonomy" id="651560"/>
    <lineage>
        <taxon>Bacteria</taxon>
        <taxon>Bacillati</taxon>
        <taxon>Bacillota</taxon>
        <taxon>Bacilli</taxon>
        <taxon>Bacillales</taxon>
        <taxon>Paenibacillaceae</taxon>
        <taxon>Brevibacillus</taxon>
    </lineage>
</organism>
<dbReference type="SUPFAM" id="SSF100950">
    <property type="entry name" value="NagB/RpiA/CoA transferase-like"/>
    <property type="match status" value="1"/>
</dbReference>
<dbReference type="AlphaFoldDB" id="A0A3M8CTW7"/>
<accession>A0A3M8CTW7</accession>